<accession>A0ABR4B459</accession>
<dbReference type="EMBL" id="JBHFEH010000026">
    <property type="protein sequence ID" value="KAL2052540.1"/>
    <property type="molecule type" value="Genomic_DNA"/>
</dbReference>
<evidence type="ECO:0000256" key="5">
    <source>
        <dbReference type="ARBA" id="ARBA00022692"/>
    </source>
</evidence>
<protein>
    <recommendedName>
        <fullName evidence="9">Sugar phosphate transporter domain-containing protein</fullName>
    </recommendedName>
</protein>
<evidence type="ECO:0000256" key="2">
    <source>
        <dbReference type="ARBA" id="ARBA00004477"/>
    </source>
</evidence>
<evidence type="ECO:0000259" key="9">
    <source>
        <dbReference type="Pfam" id="PF03151"/>
    </source>
</evidence>
<evidence type="ECO:0000256" key="6">
    <source>
        <dbReference type="ARBA" id="ARBA00022989"/>
    </source>
</evidence>
<keyword evidence="6 8" id="KW-1133">Transmembrane helix</keyword>
<keyword evidence="5 8" id="KW-0812">Transmembrane</keyword>
<keyword evidence="7 8" id="KW-0472">Membrane</keyword>
<comment type="similarity">
    <text evidence="3">Belongs to the TPT transporter family. SLC35D subfamily.</text>
</comment>
<dbReference type="PANTHER" id="PTHR11132">
    <property type="entry name" value="SOLUTE CARRIER FAMILY 35"/>
    <property type="match status" value="1"/>
</dbReference>
<proteinExistence type="inferred from homology"/>
<evidence type="ECO:0000313" key="11">
    <source>
        <dbReference type="Proteomes" id="UP001590951"/>
    </source>
</evidence>
<dbReference type="Proteomes" id="UP001590951">
    <property type="component" value="Unassembled WGS sequence"/>
</dbReference>
<evidence type="ECO:0000256" key="7">
    <source>
        <dbReference type="ARBA" id="ARBA00023136"/>
    </source>
</evidence>
<dbReference type="InterPro" id="IPR037185">
    <property type="entry name" value="EmrE-like"/>
</dbReference>
<evidence type="ECO:0000313" key="10">
    <source>
        <dbReference type="EMBL" id="KAL2052540.1"/>
    </source>
</evidence>
<comment type="function">
    <text evidence="1">Involved in the import of GDP-mannose from the cytoplasm into the Golgi lumen.</text>
</comment>
<dbReference type="InterPro" id="IPR004853">
    <property type="entry name" value="Sugar_P_trans_dom"/>
</dbReference>
<comment type="subunit">
    <text evidence="4">Homooligomer.</text>
</comment>
<feature type="transmembrane region" description="Helical" evidence="8">
    <location>
        <begin position="41"/>
        <end position="62"/>
    </location>
</feature>
<name>A0ABR4B459_9LECA</name>
<feature type="transmembrane region" description="Helical" evidence="8">
    <location>
        <begin position="95"/>
        <end position="113"/>
    </location>
</feature>
<evidence type="ECO:0000256" key="4">
    <source>
        <dbReference type="ARBA" id="ARBA00011182"/>
    </source>
</evidence>
<dbReference type="InterPro" id="IPR050186">
    <property type="entry name" value="TPT_transporter"/>
</dbReference>
<dbReference type="SUPFAM" id="SSF103481">
    <property type="entry name" value="Multidrug resistance efflux transporter EmrE"/>
    <property type="match status" value="1"/>
</dbReference>
<gene>
    <name evidence="10" type="ORF">ABVK25_007100</name>
</gene>
<comment type="subcellular location">
    <subcellularLocation>
        <location evidence="2">Endoplasmic reticulum membrane</location>
        <topology evidence="2">Multi-pass membrane protein</topology>
    </subcellularLocation>
</comment>
<evidence type="ECO:0000256" key="8">
    <source>
        <dbReference type="SAM" id="Phobius"/>
    </source>
</evidence>
<dbReference type="Pfam" id="PF03151">
    <property type="entry name" value="TPT"/>
    <property type="match status" value="1"/>
</dbReference>
<reference evidence="10 11" key="1">
    <citation type="submission" date="2024-09" db="EMBL/GenBank/DDBJ databases">
        <title>Rethinking Asexuality: The Enigmatic Case of Functional Sexual Genes in Lepraria (Stereocaulaceae).</title>
        <authorList>
            <person name="Doellman M."/>
            <person name="Sun Y."/>
            <person name="Barcenas-Pena A."/>
            <person name="Lumbsch H.T."/>
            <person name="Grewe F."/>
        </authorList>
    </citation>
    <scope>NUCLEOTIDE SEQUENCE [LARGE SCALE GENOMIC DNA]</scope>
    <source>
        <strain evidence="10 11">Grewe 0041</strain>
    </source>
</reference>
<comment type="caution">
    <text evidence="10">The sequence shown here is derived from an EMBL/GenBank/DDBJ whole genome shotgun (WGS) entry which is preliminary data.</text>
</comment>
<evidence type="ECO:0000256" key="3">
    <source>
        <dbReference type="ARBA" id="ARBA00010425"/>
    </source>
</evidence>
<feature type="domain" description="Sugar phosphate transporter" evidence="9">
    <location>
        <begin position="2"/>
        <end position="125"/>
    </location>
</feature>
<sequence>MNEYPFPYLLTAVHCLFGTVERWMLKQRGCFVLKPLSAQDLLYLYAFSVLYTGNVVFSNVFMEIVNLPFHQVFRATTPVFTVCINHLAFSYTYSYATFLSLIPVIVGIVLTTYGDYSWTKPGLLLTLFGAL</sequence>
<evidence type="ECO:0000256" key="1">
    <source>
        <dbReference type="ARBA" id="ARBA00003420"/>
    </source>
</evidence>
<keyword evidence="11" id="KW-1185">Reference proteome</keyword>
<organism evidence="10 11">
    <name type="scientific">Lepraria finkii</name>
    <dbReference type="NCBI Taxonomy" id="1340010"/>
    <lineage>
        <taxon>Eukaryota</taxon>
        <taxon>Fungi</taxon>
        <taxon>Dikarya</taxon>
        <taxon>Ascomycota</taxon>
        <taxon>Pezizomycotina</taxon>
        <taxon>Lecanoromycetes</taxon>
        <taxon>OSLEUM clade</taxon>
        <taxon>Lecanoromycetidae</taxon>
        <taxon>Lecanorales</taxon>
        <taxon>Lecanorineae</taxon>
        <taxon>Stereocaulaceae</taxon>
        <taxon>Lepraria</taxon>
    </lineage>
</organism>